<name>A0A0C2VFK0_9BACL</name>
<keyword evidence="9 10" id="KW-0119">Carbohydrate metabolism</keyword>
<dbReference type="NCBIfam" id="TIGR01239">
    <property type="entry name" value="galT_2"/>
    <property type="match status" value="1"/>
</dbReference>
<reference evidence="13 14" key="1">
    <citation type="submission" date="2015-01" db="EMBL/GenBank/DDBJ databases">
        <title>Jeotgalibacillus campisalis genome sequencing.</title>
        <authorList>
            <person name="Goh K.M."/>
            <person name="Chan K.-G."/>
            <person name="Yaakop A.S."/>
            <person name="Ee R."/>
            <person name="Gan H.M."/>
            <person name="Chan C.S."/>
        </authorList>
    </citation>
    <scope>NUCLEOTIDE SEQUENCE [LARGE SCALE GENOMIC DNA]</scope>
    <source>
        <strain evidence="13 14">SF-57</strain>
    </source>
</reference>
<accession>A0A0C2VFK0</accession>
<comment type="caution">
    <text evidence="13">The sequence shown here is derived from an EMBL/GenBank/DDBJ whole genome shotgun (WGS) entry which is preliminary data.</text>
</comment>
<evidence type="ECO:0000256" key="2">
    <source>
        <dbReference type="ARBA" id="ARBA00004496"/>
    </source>
</evidence>
<keyword evidence="6 10" id="KW-0808">Transferase</keyword>
<dbReference type="AlphaFoldDB" id="A0A0C2VFK0"/>
<comment type="catalytic activity">
    <reaction evidence="1 10">
        <text>alpha-D-galactose 1-phosphate + UDP-alpha-D-glucose = alpha-D-glucose 1-phosphate + UDP-alpha-D-galactose</text>
        <dbReference type="Rhea" id="RHEA:13989"/>
        <dbReference type="ChEBI" id="CHEBI:58336"/>
        <dbReference type="ChEBI" id="CHEBI:58601"/>
        <dbReference type="ChEBI" id="CHEBI:58885"/>
        <dbReference type="ChEBI" id="CHEBI:66914"/>
        <dbReference type="EC" id="2.7.7.12"/>
    </reaction>
</comment>
<protein>
    <recommendedName>
        <fullName evidence="10">Galactose-1-phosphate uridylyltransferase</fullName>
        <shortName evidence="10">Gal-1-P uridylyltransferase</shortName>
        <ecNumber evidence="10">2.7.7.12</ecNumber>
    </recommendedName>
    <alternativeName>
        <fullName evidence="10">UDP-glucose--hexose-1-phosphate uridylyltransferase</fullName>
    </alternativeName>
</protein>
<feature type="domain" description="Galactose-1-phosphate uridyl transferase C-terminal" evidence="12">
    <location>
        <begin position="248"/>
        <end position="420"/>
    </location>
</feature>
<dbReference type="GO" id="GO:0006012">
    <property type="term" value="P:galactose metabolic process"/>
    <property type="evidence" value="ECO:0007669"/>
    <property type="project" value="UniProtKB-UniRule"/>
</dbReference>
<feature type="domain" description="Galactose-1-phosphate uridyl transferase N-terminal" evidence="11">
    <location>
        <begin position="20"/>
        <end position="232"/>
    </location>
</feature>
<gene>
    <name evidence="10" type="primary">galT</name>
    <name evidence="13" type="ORF">KR50_37140</name>
</gene>
<dbReference type="InterPro" id="IPR000766">
    <property type="entry name" value="GalP_uridyl_Trfase_II"/>
</dbReference>
<keyword evidence="8 10" id="KW-0299">Galactose metabolism</keyword>
<dbReference type="UniPathway" id="UPA00214"/>
<comment type="pathway">
    <text evidence="3 10">Carbohydrate metabolism; galactose metabolism.</text>
</comment>
<dbReference type="PANTHER" id="PTHR39191">
    <property type="entry name" value="GALACTOSE-1-PHOSPHATE URIDYLYLTRANSFERASE"/>
    <property type="match status" value="1"/>
</dbReference>
<evidence type="ECO:0000256" key="7">
    <source>
        <dbReference type="ARBA" id="ARBA00022695"/>
    </source>
</evidence>
<dbReference type="InterPro" id="IPR005849">
    <property type="entry name" value="GalP_Utransf_N"/>
</dbReference>
<dbReference type="OrthoDB" id="2293at2"/>
<evidence type="ECO:0000259" key="11">
    <source>
        <dbReference type="Pfam" id="PF01087"/>
    </source>
</evidence>
<dbReference type="InterPro" id="IPR023425">
    <property type="entry name" value="GalP_uridyl_Trfase_II_CS"/>
</dbReference>
<dbReference type="Proteomes" id="UP000031972">
    <property type="component" value="Unassembled WGS sequence"/>
</dbReference>
<dbReference type="PANTHER" id="PTHR39191:SF1">
    <property type="entry name" value="DUF4922 DOMAIN-CONTAINING PROTEIN"/>
    <property type="match status" value="1"/>
</dbReference>
<evidence type="ECO:0000256" key="1">
    <source>
        <dbReference type="ARBA" id="ARBA00001107"/>
    </source>
</evidence>
<evidence type="ECO:0000256" key="6">
    <source>
        <dbReference type="ARBA" id="ARBA00022679"/>
    </source>
</evidence>
<dbReference type="EMBL" id="JXRR01000022">
    <property type="protein sequence ID" value="KIL43311.1"/>
    <property type="molecule type" value="Genomic_DNA"/>
</dbReference>
<evidence type="ECO:0000256" key="8">
    <source>
        <dbReference type="ARBA" id="ARBA00023144"/>
    </source>
</evidence>
<evidence type="ECO:0000256" key="9">
    <source>
        <dbReference type="ARBA" id="ARBA00023277"/>
    </source>
</evidence>
<organism evidence="13 14">
    <name type="scientific">Jeotgalibacillus campisalis</name>
    <dbReference type="NCBI Taxonomy" id="220754"/>
    <lineage>
        <taxon>Bacteria</taxon>
        <taxon>Bacillati</taxon>
        <taxon>Bacillota</taxon>
        <taxon>Bacilli</taxon>
        <taxon>Bacillales</taxon>
        <taxon>Caryophanaceae</taxon>
        <taxon>Jeotgalibacillus</taxon>
    </lineage>
</organism>
<evidence type="ECO:0000259" key="12">
    <source>
        <dbReference type="Pfam" id="PF02744"/>
    </source>
</evidence>
<evidence type="ECO:0000313" key="14">
    <source>
        <dbReference type="Proteomes" id="UP000031972"/>
    </source>
</evidence>
<dbReference type="InterPro" id="IPR005850">
    <property type="entry name" value="GalP_Utransf_C"/>
</dbReference>
<comment type="similarity">
    <text evidence="4 10">Belongs to the galactose-1-phosphate uridylyltransferase type 2 family.</text>
</comment>
<dbReference type="GO" id="GO:0008108">
    <property type="term" value="F:UDP-glucose:hexose-1-phosphate uridylyltransferase activity"/>
    <property type="evidence" value="ECO:0007669"/>
    <property type="project" value="UniProtKB-UniRule"/>
</dbReference>
<dbReference type="RefSeq" id="WP_041061753.1">
    <property type="nucleotide sequence ID" value="NZ_JXRR01000022.1"/>
</dbReference>
<dbReference type="PATRIC" id="fig|220754.4.peg.3725"/>
<evidence type="ECO:0000256" key="3">
    <source>
        <dbReference type="ARBA" id="ARBA00004947"/>
    </source>
</evidence>
<dbReference type="NCBIfam" id="NF003629">
    <property type="entry name" value="PRK05270.1-2"/>
    <property type="match status" value="1"/>
</dbReference>
<dbReference type="Pfam" id="PF01087">
    <property type="entry name" value="GalP_UDP_transf"/>
    <property type="match status" value="1"/>
</dbReference>
<sequence length="504" mass="57519">MFIFIQLERLLQFGLQTKLIDPLDTDYVRNRLLNLLQLEAAEQVEVPNETLDYPVEILHNIVEWASQQPDLHVSTITQKDQLDAALMDCFLPRPSEVTKIFLERYQSSPVEATDYFYAMSKQVNYIRTDRIAKNEHWYSETEYGKLEITINLSKPEKDPTTIAAEKKAKAISYPLCLLCKENVGYAGRVNHPARHNHRIIPVELTGESWFMQYSPYVYYNEHAIVFSSEHRPMSITKSGFNRLLDFVEQFPHYFVGSNADLPIVGGSILSHDHFQGGQHDFPMALAPVENVYEIKGFEDVRAGIVKWPMSVVRISGKSKDRLLELADTILTIWKSYSDEKAGVYAESNGQPHNTITPIARMRNGEFELDLVLRNNRTSEEHPFGIFHPHNDVHHIKKENIGLIEVMGLAVLPGRLKEELTVLGNYLTEDSLDKAGEDERTAKHLDWAKKIAATEKNLSTGTIQEVLQKHVGNVFSRVLEDAGVFKRDANGQLAFTRFIESINSH</sequence>
<keyword evidence="14" id="KW-1185">Reference proteome</keyword>
<keyword evidence="7 10" id="KW-0548">Nucleotidyltransferase</keyword>
<keyword evidence="5 10" id="KW-0963">Cytoplasm</keyword>
<evidence type="ECO:0000313" key="13">
    <source>
        <dbReference type="EMBL" id="KIL43311.1"/>
    </source>
</evidence>
<comment type="subcellular location">
    <subcellularLocation>
        <location evidence="2 10">Cytoplasm</location>
    </subcellularLocation>
</comment>
<dbReference type="PROSITE" id="PS01163">
    <property type="entry name" value="GAL_P_UDP_TRANSF_II"/>
    <property type="match status" value="1"/>
</dbReference>
<evidence type="ECO:0000256" key="5">
    <source>
        <dbReference type="ARBA" id="ARBA00022490"/>
    </source>
</evidence>
<dbReference type="EC" id="2.7.7.12" evidence="10"/>
<evidence type="ECO:0000256" key="4">
    <source>
        <dbReference type="ARBA" id="ARBA00008706"/>
    </source>
</evidence>
<dbReference type="PIRSF" id="PIRSF006005">
    <property type="entry name" value="GalT_BS"/>
    <property type="match status" value="1"/>
</dbReference>
<evidence type="ECO:0000256" key="10">
    <source>
        <dbReference type="HAMAP-Rule" id="MF_00571"/>
    </source>
</evidence>
<dbReference type="HAMAP" id="MF_00571">
    <property type="entry name" value="GalP_UDP_trans"/>
    <property type="match status" value="1"/>
</dbReference>
<proteinExistence type="inferred from homology"/>
<dbReference type="GO" id="GO:0005737">
    <property type="term" value="C:cytoplasm"/>
    <property type="evidence" value="ECO:0007669"/>
    <property type="project" value="UniProtKB-SubCell"/>
</dbReference>
<dbReference type="Pfam" id="PF02744">
    <property type="entry name" value="GalP_UDP_tr_C"/>
    <property type="match status" value="1"/>
</dbReference>